<proteinExistence type="predicted"/>
<keyword evidence="3" id="KW-1185">Reference proteome</keyword>
<feature type="domain" description="BioF2-like acetyltransferase" evidence="1">
    <location>
        <begin position="150"/>
        <end position="279"/>
    </location>
</feature>
<accession>A0ABU1N1E9</accession>
<dbReference type="Gene3D" id="3.40.630.30">
    <property type="match status" value="2"/>
</dbReference>
<evidence type="ECO:0000259" key="1">
    <source>
        <dbReference type="Pfam" id="PF13480"/>
    </source>
</evidence>
<name>A0ABU1N1E9_9CAUL</name>
<dbReference type="PANTHER" id="PTHR36174:SF1">
    <property type="entry name" value="LIPID II:GLYCINE GLYCYLTRANSFERASE"/>
    <property type="match status" value="1"/>
</dbReference>
<evidence type="ECO:0000313" key="3">
    <source>
        <dbReference type="Proteomes" id="UP001262754"/>
    </source>
</evidence>
<dbReference type="NCBIfam" id="TIGR03019">
    <property type="entry name" value="pepcterm_femAB"/>
    <property type="match status" value="1"/>
</dbReference>
<dbReference type="Pfam" id="PF13480">
    <property type="entry name" value="Acetyltransf_6"/>
    <property type="match status" value="1"/>
</dbReference>
<dbReference type="InterPro" id="IPR050644">
    <property type="entry name" value="PG_Glycine_Bridge_Synth"/>
</dbReference>
<gene>
    <name evidence="2" type="ORF">J2800_003010</name>
</gene>
<dbReference type="InterPro" id="IPR016181">
    <property type="entry name" value="Acyl_CoA_acyltransferase"/>
</dbReference>
<dbReference type="SUPFAM" id="SSF55729">
    <property type="entry name" value="Acyl-CoA N-acyltransferases (Nat)"/>
    <property type="match status" value="2"/>
</dbReference>
<organism evidence="2 3">
    <name type="scientific">Caulobacter rhizosphaerae</name>
    <dbReference type="NCBI Taxonomy" id="2010972"/>
    <lineage>
        <taxon>Bacteria</taxon>
        <taxon>Pseudomonadati</taxon>
        <taxon>Pseudomonadota</taxon>
        <taxon>Alphaproteobacteria</taxon>
        <taxon>Caulobacterales</taxon>
        <taxon>Caulobacteraceae</taxon>
        <taxon>Caulobacter</taxon>
    </lineage>
</organism>
<reference evidence="2 3" key="1">
    <citation type="submission" date="2023-07" db="EMBL/GenBank/DDBJ databases">
        <title>Sorghum-associated microbial communities from plants grown in Nebraska, USA.</title>
        <authorList>
            <person name="Schachtman D."/>
        </authorList>
    </citation>
    <scope>NUCLEOTIDE SEQUENCE [LARGE SCALE GENOMIC DNA]</scope>
    <source>
        <strain evidence="2 3">DS2154</strain>
    </source>
</reference>
<protein>
    <submittedName>
        <fullName evidence="2">FemAB-related protein (PEP-CTERM system-associated)</fullName>
    </submittedName>
</protein>
<dbReference type="InterPro" id="IPR038740">
    <property type="entry name" value="BioF2-like_GNAT_dom"/>
</dbReference>
<evidence type="ECO:0000313" key="2">
    <source>
        <dbReference type="EMBL" id="MDR6532254.1"/>
    </source>
</evidence>
<dbReference type="InterPro" id="IPR017469">
    <property type="entry name" value="PEP-CTERM_FemAB-rel"/>
</dbReference>
<dbReference type="Proteomes" id="UP001262754">
    <property type="component" value="Unassembled WGS sequence"/>
</dbReference>
<sequence>MTPTSEQEWDEFVFNHPDATFFHRSAWREVASQVFGHRAHYLTERRDDGSLAAILPMVEIRSRLFGHALISNAFCVGGGPLASDADSFAAILDQAETLGRKLGVDYVELRDLPVASGNWRARGDLYAGFAAPIAAAEEDNFEQLPRRQRALLRRVFARGMTTRVETSPQVFYELYSRTMRNHGTPALPARFFERLHAVFGSDCDILTVSSGGRPVSSVLSYYFRGQVLPYYTGSLPEARALQANDLMLWALMRHAAERGCTTFDFGRSKVGTGPYEFKRHWGFEPRPITHQYRLLKSKVLPNVNPTNPRYAALIGVWRRLPLPVANAISPILSRSLA</sequence>
<comment type="caution">
    <text evidence="2">The sequence shown here is derived from an EMBL/GenBank/DDBJ whole genome shotgun (WGS) entry which is preliminary data.</text>
</comment>
<dbReference type="RefSeq" id="WP_310032692.1">
    <property type="nucleotide sequence ID" value="NZ_JAVDRL010000008.1"/>
</dbReference>
<dbReference type="PANTHER" id="PTHR36174">
    <property type="entry name" value="LIPID II:GLYCINE GLYCYLTRANSFERASE"/>
    <property type="match status" value="1"/>
</dbReference>
<dbReference type="EMBL" id="JAVDRL010000008">
    <property type="protein sequence ID" value="MDR6532254.1"/>
    <property type="molecule type" value="Genomic_DNA"/>
</dbReference>